<sequence length="34" mass="3646">MAGLKSLAKDTVIYGVSSIAGRFLNYLLVPLYTA</sequence>
<organism evidence="1">
    <name type="scientific">termite gut metagenome</name>
    <dbReference type="NCBI Taxonomy" id="433724"/>
    <lineage>
        <taxon>unclassified sequences</taxon>
        <taxon>metagenomes</taxon>
        <taxon>organismal metagenomes</taxon>
    </lineage>
</organism>
<reference evidence="1" key="1">
    <citation type="submission" date="2019-03" db="EMBL/GenBank/DDBJ databases">
        <title>Single cell metagenomics reveals metabolic interactions within the superorganism composed of flagellate Streblomastix strix and complex community of Bacteroidetes bacteria on its surface.</title>
        <authorList>
            <person name="Treitli S.C."/>
            <person name="Kolisko M."/>
            <person name="Husnik F."/>
            <person name="Keeling P."/>
            <person name="Hampl V."/>
        </authorList>
    </citation>
    <scope>NUCLEOTIDE SEQUENCE</scope>
    <source>
        <strain evidence="1">STM</strain>
    </source>
</reference>
<evidence type="ECO:0008006" key="2">
    <source>
        <dbReference type="Google" id="ProtNLM"/>
    </source>
</evidence>
<comment type="caution">
    <text evidence="1">The sequence shown here is derived from an EMBL/GenBank/DDBJ whole genome shotgun (WGS) entry which is preliminary data.</text>
</comment>
<dbReference type="AlphaFoldDB" id="A0A5J4QEA1"/>
<accession>A0A5J4QEA1</accession>
<gene>
    <name evidence="1" type="ORF">EZS27_029859</name>
</gene>
<name>A0A5J4QEA1_9ZZZZ</name>
<protein>
    <recommendedName>
        <fullName evidence="2">Lipopolysaccharide biosynthesis protein</fullName>
    </recommendedName>
</protein>
<evidence type="ECO:0000313" key="1">
    <source>
        <dbReference type="EMBL" id="KAA6320356.1"/>
    </source>
</evidence>
<dbReference type="EMBL" id="SNRY01003614">
    <property type="protein sequence ID" value="KAA6320356.1"/>
    <property type="molecule type" value="Genomic_DNA"/>
</dbReference>
<feature type="non-terminal residue" evidence="1">
    <location>
        <position position="34"/>
    </location>
</feature>
<proteinExistence type="predicted"/>